<dbReference type="AlphaFoldDB" id="A0A553ZPS5"/>
<evidence type="ECO:0000313" key="2">
    <source>
        <dbReference type="EMBL" id="TSB43296.1"/>
    </source>
</evidence>
<evidence type="ECO:0000256" key="1">
    <source>
        <dbReference type="SAM" id="Phobius"/>
    </source>
</evidence>
<evidence type="ECO:0008006" key="4">
    <source>
        <dbReference type="Google" id="ProtNLM"/>
    </source>
</evidence>
<gene>
    <name evidence="2" type="ORF">FNZ23_05300</name>
</gene>
<protein>
    <recommendedName>
        <fullName evidence="4">DUF4231 domain-containing protein</fullName>
    </recommendedName>
</protein>
<dbReference type="EMBL" id="VKLS01000032">
    <property type="protein sequence ID" value="TSB43296.1"/>
    <property type="molecule type" value="Genomic_DNA"/>
</dbReference>
<feature type="transmembrane region" description="Helical" evidence="1">
    <location>
        <begin position="66"/>
        <end position="88"/>
    </location>
</feature>
<keyword evidence="1" id="KW-1133">Transmembrane helix</keyword>
<feature type="transmembrane region" description="Helical" evidence="1">
    <location>
        <begin position="37"/>
        <end position="54"/>
    </location>
</feature>
<reference evidence="2 3" key="1">
    <citation type="submission" date="2019-07" db="EMBL/GenBank/DDBJ databases">
        <title>Draft genome for Streptomyces benahoarensis MZ03-48.</title>
        <authorList>
            <person name="Gonzalez-Pimentel J.L."/>
        </authorList>
    </citation>
    <scope>NUCLEOTIDE SEQUENCE [LARGE SCALE GENOMIC DNA]</scope>
    <source>
        <strain evidence="2 3">MZ03-48</strain>
    </source>
</reference>
<organism evidence="2 3">
    <name type="scientific">Streptomyces benahoarensis</name>
    <dbReference type="NCBI Taxonomy" id="2595054"/>
    <lineage>
        <taxon>Bacteria</taxon>
        <taxon>Bacillati</taxon>
        <taxon>Actinomycetota</taxon>
        <taxon>Actinomycetes</taxon>
        <taxon>Kitasatosporales</taxon>
        <taxon>Streptomycetaceae</taxon>
        <taxon>Streptomyces</taxon>
    </lineage>
</organism>
<dbReference type="OrthoDB" id="4338357at2"/>
<name>A0A553ZPS5_9ACTN</name>
<keyword evidence="3" id="KW-1185">Reference proteome</keyword>
<evidence type="ECO:0000313" key="3">
    <source>
        <dbReference type="Proteomes" id="UP000320888"/>
    </source>
</evidence>
<keyword evidence="1" id="KW-0812">Transmembrane</keyword>
<sequence>MAALDHGPAFLRALDRAEERLAAVRSVHARLRHFRRLQAAAAVVALLAPTVPLWGVTKVGGSHGTWILVSLLTAVAALAALLTVRVACARPSRLRMTEEERAMLEDVNRLRELFAHVAEREQWDGSLTRSVRQRLSRFPIEGGSFR</sequence>
<comment type="caution">
    <text evidence="2">The sequence shown here is derived from an EMBL/GenBank/DDBJ whole genome shotgun (WGS) entry which is preliminary data.</text>
</comment>
<keyword evidence="1" id="KW-0472">Membrane</keyword>
<proteinExistence type="predicted"/>
<dbReference type="Proteomes" id="UP000320888">
    <property type="component" value="Unassembled WGS sequence"/>
</dbReference>
<accession>A0A553ZPS5</accession>